<dbReference type="InterPro" id="IPR002110">
    <property type="entry name" value="Ankyrin_rpt"/>
</dbReference>
<sequence length="267" mass="30327">MTIPSLPFTFGDFFRYPKHSQPAVHDYLRIPTLECITELHAIIRTGTFQQIERALERAGVSPRASSLAVLFMAIEPTTGNSLMHTAVIAQRIDVMDYLRAFRSHRPAAYRPPHYALWSHQNHDGNTMLHSAVQSGQKELVVAVFQIFRDGNIDELDELLRSEEADDWGFDNDNEEEFHLRLGELVLLLRENAKGRSAADEAQALGHTDIATWLERTTQLDDPLRERNDPSIVQIWREICDDHYAFLDEGAQDVAPPLTTWGSGMAYS</sequence>
<dbReference type="AlphaFoldDB" id="A0A9P7ZMB5"/>
<dbReference type="Pfam" id="PF13637">
    <property type="entry name" value="Ank_4"/>
    <property type="match status" value="1"/>
</dbReference>
<protein>
    <submittedName>
        <fullName evidence="1">Uncharacterized protein</fullName>
    </submittedName>
</protein>
<reference evidence="1" key="1">
    <citation type="journal article" date="2021" name="IMA Fungus">
        <title>Genomic characterization of three marine fungi, including Emericellopsis atlantica sp. nov. with signatures of a generalist lifestyle and marine biomass degradation.</title>
        <authorList>
            <person name="Hagestad O.C."/>
            <person name="Hou L."/>
            <person name="Andersen J.H."/>
            <person name="Hansen E.H."/>
            <person name="Altermark B."/>
            <person name="Li C."/>
            <person name="Kuhnert E."/>
            <person name="Cox R.J."/>
            <person name="Crous P.W."/>
            <person name="Spatafora J.W."/>
            <person name="Lail K."/>
            <person name="Amirebrahimi M."/>
            <person name="Lipzen A."/>
            <person name="Pangilinan J."/>
            <person name="Andreopoulos W."/>
            <person name="Hayes R.D."/>
            <person name="Ng V."/>
            <person name="Grigoriev I.V."/>
            <person name="Jackson S.A."/>
            <person name="Sutton T.D.S."/>
            <person name="Dobson A.D.W."/>
            <person name="Rama T."/>
        </authorList>
    </citation>
    <scope>NUCLEOTIDE SEQUENCE</scope>
    <source>
        <strain evidence="1">TS7</strain>
    </source>
</reference>
<proteinExistence type="predicted"/>
<name>A0A9P7ZMB5_9HYPO</name>
<dbReference type="InterPro" id="IPR036770">
    <property type="entry name" value="Ankyrin_rpt-contain_sf"/>
</dbReference>
<dbReference type="EMBL" id="MU251254">
    <property type="protein sequence ID" value="KAG9254342.1"/>
    <property type="molecule type" value="Genomic_DNA"/>
</dbReference>
<dbReference type="OrthoDB" id="4795535at2759"/>
<dbReference type="RefSeq" id="XP_046118266.1">
    <property type="nucleotide sequence ID" value="XM_046267014.1"/>
</dbReference>
<keyword evidence="2" id="KW-1185">Reference proteome</keyword>
<dbReference type="Gene3D" id="1.25.40.20">
    <property type="entry name" value="Ankyrin repeat-containing domain"/>
    <property type="match status" value="1"/>
</dbReference>
<accession>A0A9P7ZMB5</accession>
<dbReference type="GeneID" id="70297917"/>
<organism evidence="1 2">
    <name type="scientific">Emericellopsis atlantica</name>
    <dbReference type="NCBI Taxonomy" id="2614577"/>
    <lineage>
        <taxon>Eukaryota</taxon>
        <taxon>Fungi</taxon>
        <taxon>Dikarya</taxon>
        <taxon>Ascomycota</taxon>
        <taxon>Pezizomycotina</taxon>
        <taxon>Sordariomycetes</taxon>
        <taxon>Hypocreomycetidae</taxon>
        <taxon>Hypocreales</taxon>
        <taxon>Bionectriaceae</taxon>
        <taxon>Emericellopsis</taxon>
    </lineage>
</organism>
<comment type="caution">
    <text evidence="1">The sequence shown here is derived from an EMBL/GenBank/DDBJ whole genome shotgun (WGS) entry which is preliminary data.</text>
</comment>
<evidence type="ECO:0000313" key="2">
    <source>
        <dbReference type="Proteomes" id="UP000887229"/>
    </source>
</evidence>
<dbReference type="Proteomes" id="UP000887229">
    <property type="component" value="Unassembled WGS sequence"/>
</dbReference>
<gene>
    <name evidence="1" type="ORF">F5Z01DRAFT_750249</name>
</gene>
<dbReference type="SUPFAM" id="SSF48403">
    <property type="entry name" value="Ankyrin repeat"/>
    <property type="match status" value="1"/>
</dbReference>
<evidence type="ECO:0000313" key="1">
    <source>
        <dbReference type="EMBL" id="KAG9254342.1"/>
    </source>
</evidence>